<evidence type="ECO:0000256" key="4">
    <source>
        <dbReference type="ARBA" id="ARBA00022777"/>
    </source>
</evidence>
<dbReference type="InterPro" id="IPR008927">
    <property type="entry name" value="6-PGluconate_DH-like_C_sf"/>
</dbReference>
<evidence type="ECO:0000256" key="3">
    <source>
        <dbReference type="ARBA" id="ARBA00022741"/>
    </source>
</evidence>
<dbReference type="InterPro" id="IPR042213">
    <property type="entry name" value="NBD_C_sf"/>
</dbReference>
<dbReference type="Gene3D" id="3.40.980.20">
    <property type="entry name" value="Four-carbon acid sugar kinase, nucleotide binding domain"/>
    <property type="match status" value="1"/>
</dbReference>
<keyword evidence="6" id="KW-0119">Carbohydrate metabolism</keyword>
<dbReference type="Pfam" id="PF14833">
    <property type="entry name" value="NAD_binding_11"/>
    <property type="match status" value="2"/>
</dbReference>
<dbReference type="PANTHER" id="PTHR43060:SF17">
    <property type="entry name" value="L-THREONATE DEHYDROGENASE"/>
    <property type="match status" value="1"/>
</dbReference>
<dbReference type="InterPro" id="IPR006115">
    <property type="entry name" value="6PGDH_NADP-bd"/>
</dbReference>
<dbReference type="GO" id="GO:0016491">
    <property type="term" value="F:oxidoreductase activity"/>
    <property type="evidence" value="ECO:0007669"/>
    <property type="project" value="InterPro"/>
</dbReference>
<dbReference type="SUPFAM" id="SSF48179">
    <property type="entry name" value="6-phosphogluconate dehydrogenase C-terminal domain-like"/>
    <property type="match status" value="2"/>
</dbReference>
<evidence type="ECO:0000259" key="10">
    <source>
        <dbReference type="Pfam" id="PF17042"/>
    </source>
</evidence>
<name>A0A365MPV4_GIBIN</name>
<dbReference type="Pfam" id="PF07005">
    <property type="entry name" value="SBD_N"/>
    <property type="match status" value="1"/>
</dbReference>
<dbReference type="EMBL" id="PKMI01000061">
    <property type="protein sequence ID" value="RBA10566.1"/>
    <property type="molecule type" value="Genomic_DNA"/>
</dbReference>
<dbReference type="GO" id="GO:0005524">
    <property type="term" value="F:ATP binding"/>
    <property type="evidence" value="ECO:0007669"/>
    <property type="project" value="UniProtKB-KW"/>
</dbReference>
<dbReference type="PANTHER" id="PTHR43060">
    <property type="entry name" value="3-HYDROXYISOBUTYRATE DEHYDROGENASE-LIKE 1, MITOCHONDRIAL-RELATED"/>
    <property type="match status" value="1"/>
</dbReference>
<keyword evidence="2" id="KW-0808">Transferase</keyword>
<feature type="domain" description="Four-carbon acid sugar kinase nucleotide binding" evidence="10">
    <location>
        <begin position="849"/>
        <end position="1015"/>
    </location>
</feature>
<evidence type="ECO:0000256" key="5">
    <source>
        <dbReference type="ARBA" id="ARBA00022840"/>
    </source>
</evidence>
<evidence type="ECO:0000259" key="8">
    <source>
        <dbReference type="Pfam" id="PF07005"/>
    </source>
</evidence>
<feature type="domain" description="3-hydroxyisobutyrate dehydrogenase-like NAD-binding" evidence="9">
    <location>
        <begin position="486"/>
        <end position="605"/>
    </location>
</feature>
<dbReference type="Gene3D" id="3.40.50.720">
    <property type="entry name" value="NAD(P)-binding Rossmann-like Domain"/>
    <property type="match status" value="2"/>
</dbReference>
<evidence type="ECO:0000313" key="11">
    <source>
        <dbReference type="EMBL" id="RBA10566.1"/>
    </source>
</evidence>
<dbReference type="InterPro" id="IPR037051">
    <property type="entry name" value="4-carb_acid_sugar_kinase_N_sf"/>
</dbReference>
<keyword evidence="5" id="KW-0067">ATP-binding</keyword>
<gene>
    <name evidence="11" type="ORF">FPRO05_05155</name>
</gene>
<accession>A0A365MPV4</accession>
<reference evidence="11 12" key="1">
    <citation type="submission" date="2017-12" db="EMBL/GenBank/DDBJ databases">
        <title>Genome sequence of the mycotoxigenic crop pathogen Fusarium proliferatum, strain ITEM 2341 from Date Palm.</title>
        <authorList>
            <person name="Almiman B.F."/>
            <person name="Shittu T.A."/>
            <person name="Muthumeenakshi S."/>
            <person name="Baroncelli R."/>
            <person name="Sreenivasaprasada S."/>
        </authorList>
    </citation>
    <scope>NUCLEOTIDE SEQUENCE [LARGE SCALE GENOMIC DNA]</scope>
    <source>
        <strain evidence="11 12">ITEM 2341</strain>
    </source>
</reference>
<dbReference type="AlphaFoldDB" id="A0A365MPV4"/>
<evidence type="ECO:0000313" key="12">
    <source>
        <dbReference type="Proteomes" id="UP000251714"/>
    </source>
</evidence>
<comment type="similarity">
    <text evidence="1">Belongs to the four-carbon acid sugar kinase family.</text>
</comment>
<dbReference type="InterPro" id="IPR010737">
    <property type="entry name" value="4-carb_acid_sugar_kinase_N"/>
</dbReference>
<keyword evidence="4" id="KW-0418">Kinase</keyword>
<feature type="domain" description="3-hydroxyisobutyrate dehydrogenase-like NAD-binding" evidence="9">
    <location>
        <begin position="169"/>
        <end position="241"/>
    </location>
</feature>
<dbReference type="GO" id="GO:0016301">
    <property type="term" value="F:kinase activity"/>
    <property type="evidence" value="ECO:0007669"/>
    <property type="project" value="UniProtKB-KW"/>
</dbReference>
<dbReference type="Gene3D" id="1.10.1040.10">
    <property type="entry name" value="N-(1-d-carboxylethyl)-l-norvaline Dehydrogenase, domain 2"/>
    <property type="match status" value="2"/>
</dbReference>
<dbReference type="InterPro" id="IPR013328">
    <property type="entry name" value="6PGD_dom2"/>
</dbReference>
<dbReference type="InterPro" id="IPR036291">
    <property type="entry name" value="NAD(P)-bd_dom_sf"/>
</dbReference>
<evidence type="ECO:0000256" key="2">
    <source>
        <dbReference type="ARBA" id="ARBA00022679"/>
    </source>
</evidence>
<evidence type="ECO:0000256" key="6">
    <source>
        <dbReference type="ARBA" id="ARBA00023277"/>
    </source>
</evidence>
<feature type="domain" description="6-phosphogluconate dehydrogenase NADP-binding" evidence="7">
    <location>
        <begin position="314"/>
        <end position="473"/>
    </location>
</feature>
<dbReference type="PROSITE" id="PS00895">
    <property type="entry name" value="3_HYDROXYISOBUT_DH"/>
    <property type="match status" value="1"/>
</dbReference>
<dbReference type="InterPro" id="IPR002204">
    <property type="entry name" value="3-OH-isobutyrate_DH-rel_CS"/>
</dbReference>
<evidence type="ECO:0000259" key="9">
    <source>
        <dbReference type="Pfam" id="PF14833"/>
    </source>
</evidence>
<feature type="domain" description="Four-carbon acid sugar kinase N-terminal" evidence="8">
    <location>
        <begin position="614"/>
        <end position="820"/>
    </location>
</feature>
<dbReference type="GO" id="GO:0050661">
    <property type="term" value="F:NADP binding"/>
    <property type="evidence" value="ECO:0007669"/>
    <property type="project" value="InterPro"/>
</dbReference>
<evidence type="ECO:0000256" key="1">
    <source>
        <dbReference type="ARBA" id="ARBA00005715"/>
    </source>
</evidence>
<organism evidence="11 12">
    <name type="scientific">Gibberella intermedia</name>
    <name type="common">Bulb rot disease fungus</name>
    <name type="synonym">Fusarium proliferatum</name>
    <dbReference type="NCBI Taxonomy" id="948311"/>
    <lineage>
        <taxon>Eukaryota</taxon>
        <taxon>Fungi</taxon>
        <taxon>Dikarya</taxon>
        <taxon>Ascomycota</taxon>
        <taxon>Pezizomycotina</taxon>
        <taxon>Sordariomycetes</taxon>
        <taxon>Hypocreomycetidae</taxon>
        <taxon>Hypocreales</taxon>
        <taxon>Nectriaceae</taxon>
        <taxon>Fusarium</taxon>
        <taxon>Fusarium fujikuroi species complex</taxon>
    </lineage>
</organism>
<dbReference type="GO" id="GO:0051287">
    <property type="term" value="F:NAD binding"/>
    <property type="evidence" value="ECO:0007669"/>
    <property type="project" value="InterPro"/>
</dbReference>
<comment type="caution">
    <text evidence="11">The sequence shown here is derived from an EMBL/GenBank/DDBJ whole genome shotgun (WGS) entry which is preliminary data.</text>
</comment>
<protein>
    <recommendedName>
        <fullName evidence="13">Oxidoreductase ygbJ</fullName>
    </recommendedName>
</protein>
<dbReference type="Pfam" id="PF03446">
    <property type="entry name" value="NAD_binding_2"/>
    <property type="match status" value="1"/>
</dbReference>
<proteinExistence type="inferred from homology"/>
<dbReference type="Gene3D" id="3.40.50.10840">
    <property type="entry name" value="Putative sugar-binding, N-terminal domain"/>
    <property type="match status" value="1"/>
</dbReference>
<sequence>MPSHLSIGFIGFSPEKAKIAESVQLQYDSIRVYDASLDSAELIGAERVQRSESTHHVAQHSQIVWIEEKDAETLTETLFGSSSGLIHSLPKDASLMFECLALPDYYQSLASRFTEAGRPDIKILDCSVVASRSRTKSSIWISGSEAAIESVSFLSKAHDNVHVISGGLGAANKLRLTSHLLEATHAVTAAEATGLASKAGIDENEIYSIIINAAGNSSAYEELVPHMLQGDSNLKPSIDSLLNKMDAHFAYTDLEHCYVFIQKPQLPIATVLCHLVKLFKPQHQKATPIDATGNYASKRSTDVTPPKTPPSVATVGMVGLGAMGQGMAQSLVRAGFSVQGYDVWAPSVEKFAASGPSEMSIAASSPADAAKGTAALILMVQNAVQAWDVLFGAGKAAEELSDGATVILSSTVPPSEARRIGDKLESLGKGLSLVDAPVSGGVARAAKGDLTMICSGTSLALASVRGIILAMAGKESNIYNVKGGVGAASSAKLINQLLAGVHIATAAEALAFASRLGLDTRQVYDIFNESTAWSWMFQNRATQMLDADWTPHSALAIFVKDLGIVLNEAKRLASYTPMSAVAHTLYIDGAARGWARESDAGVVRLWEAAGSDVSKSASAKVSSPTSRALPPAEAKELIVEITTNVKKAAEESGKTFEVVLRGDSTLRGHLPEEPEAVEEVLGKSDGWVFAPFFRQGGRFTIDDVHYVHEDDTLVPAAQTSFAKDATFGYRNSNLRQYILEKCGSRFTASSFTSITLEDLRCGGPAKVEEKLLSGERGADRVIIANAVADSDMNVFISGLLAAEEKGYRFIYRTAAAFVSSRLGIKEIPPKTWTEVSLKADVNAPRIGGLILAGSYVPKTTAQLKTLRERRGTNLEVIELDVAQLIESAEQEQKMVDHAISETTRLISAGRDVLVMTSRTLIKTDEAISSLKIGSNVAASLVRLLVNIQVRPRYIIAKGGITSSDAATKGLKMRRALIVGQAAPGVPLWRCDEETSRHRFVPFVVFPGNVGTETTLAEIVEQWAL</sequence>
<dbReference type="Proteomes" id="UP000251714">
    <property type="component" value="Unassembled WGS sequence"/>
</dbReference>
<dbReference type="InterPro" id="IPR031475">
    <property type="entry name" value="NBD_C"/>
</dbReference>
<evidence type="ECO:0008006" key="13">
    <source>
        <dbReference type="Google" id="ProtNLM"/>
    </source>
</evidence>
<dbReference type="SUPFAM" id="SSF51735">
    <property type="entry name" value="NAD(P)-binding Rossmann-fold domains"/>
    <property type="match status" value="1"/>
</dbReference>
<dbReference type="Pfam" id="PF17042">
    <property type="entry name" value="NBD_C"/>
    <property type="match status" value="1"/>
</dbReference>
<keyword evidence="3" id="KW-0547">Nucleotide-binding</keyword>
<dbReference type="SUPFAM" id="SSF142764">
    <property type="entry name" value="YgbK-like"/>
    <property type="match status" value="1"/>
</dbReference>
<evidence type="ECO:0000259" key="7">
    <source>
        <dbReference type="Pfam" id="PF03446"/>
    </source>
</evidence>
<dbReference type="InterPro" id="IPR029154">
    <property type="entry name" value="HIBADH-like_NADP-bd"/>
</dbReference>